<comment type="cofactor">
    <cofactor evidence="1">
        <name>Zn(2+)</name>
        <dbReference type="ChEBI" id="CHEBI:29105"/>
    </cofactor>
</comment>
<dbReference type="Gene3D" id="3.40.830.10">
    <property type="entry name" value="LigB-like"/>
    <property type="match status" value="1"/>
</dbReference>
<dbReference type="EMBL" id="MYFO01000022">
    <property type="protein sequence ID" value="TFE85937.1"/>
    <property type="molecule type" value="Genomic_DNA"/>
</dbReference>
<dbReference type="AlphaFoldDB" id="A0A4Y8PYW9"/>
<evidence type="ECO:0000256" key="4">
    <source>
        <dbReference type="ARBA" id="ARBA00022833"/>
    </source>
</evidence>
<keyword evidence="3" id="KW-0479">Metal-binding</keyword>
<dbReference type="PANTHER" id="PTHR30096:SF0">
    <property type="entry name" value="4,5-DOPA DIOXYGENASE EXTRADIOL-LIKE PROTEIN"/>
    <property type="match status" value="1"/>
</dbReference>
<dbReference type="PIRSF" id="PIRSF006157">
    <property type="entry name" value="Doxgns_DODA"/>
    <property type="match status" value="1"/>
</dbReference>
<reference evidence="7 8" key="1">
    <citation type="submission" date="2017-03" db="EMBL/GenBank/DDBJ databases">
        <title>Isolation of Levoglucosan Utilizing Bacteria.</title>
        <authorList>
            <person name="Arya A.S."/>
        </authorList>
    </citation>
    <scope>NUCLEOTIDE SEQUENCE [LARGE SCALE GENOMIC DNA]</scope>
    <source>
        <strain evidence="7 8">MEC069</strain>
    </source>
</reference>
<comment type="caution">
    <text evidence="7">The sequence shown here is derived from an EMBL/GenBank/DDBJ whole genome shotgun (WGS) entry which is preliminary data.</text>
</comment>
<accession>A0A4Y8PYW9</accession>
<feature type="domain" description="Extradiol ring-cleavage dioxygenase class III enzyme subunit B" evidence="6">
    <location>
        <begin position="5"/>
        <end position="250"/>
    </location>
</feature>
<dbReference type="CDD" id="cd07363">
    <property type="entry name" value="45_DOPA_Dioxygenase"/>
    <property type="match status" value="1"/>
</dbReference>
<evidence type="ECO:0000256" key="1">
    <source>
        <dbReference type="ARBA" id="ARBA00001947"/>
    </source>
</evidence>
<keyword evidence="4" id="KW-0862">Zinc</keyword>
<dbReference type="GO" id="GO:0008198">
    <property type="term" value="F:ferrous iron binding"/>
    <property type="evidence" value="ECO:0007669"/>
    <property type="project" value="InterPro"/>
</dbReference>
<dbReference type="InterPro" id="IPR004183">
    <property type="entry name" value="Xdiol_dOase_suB"/>
</dbReference>
<protein>
    <submittedName>
        <fullName evidence="7">Dioxygenase</fullName>
    </submittedName>
</protein>
<dbReference type="OrthoDB" id="9790889at2"/>
<keyword evidence="7" id="KW-0223">Dioxygenase</keyword>
<dbReference type="PANTHER" id="PTHR30096">
    <property type="entry name" value="4,5-DOPA DIOXYGENASE EXTRADIOL-LIKE PROTEIN"/>
    <property type="match status" value="1"/>
</dbReference>
<evidence type="ECO:0000313" key="7">
    <source>
        <dbReference type="EMBL" id="TFE85937.1"/>
    </source>
</evidence>
<evidence type="ECO:0000256" key="5">
    <source>
        <dbReference type="ARBA" id="ARBA00023002"/>
    </source>
</evidence>
<dbReference type="InterPro" id="IPR014436">
    <property type="entry name" value="Extradiol_dOase_DODA"/>
</dbReference>
<dbReference type="GO" id="GO:0016702">
    <property type="term" value="F:oxidoreductase activity, acting on single donors with incorporation of molecular oxygen, incorporation of two atoms of oxygen"/>
    <property type="evidence" value="ECO:0007669"/>
    <property type="project" value="UniProtKB-ARBA"/>
</dbReference>
<dbReference type="RefSeq" id="WP_134754659.1">
    <property type="nucleotide sequence ID" value="NZ_MYFO02000006.1"/>
</dbReference>
<evidence type="ECO:0000256" key="2">
    <source>
        <dbReference type="ARBA" id="ARBA00007581"/>
    </source>
</evidence>
<keyword evidence="5" id="KW-0560">Oxidoreductase</keyword>
<comment type="similarity">
    <text evidence="2">Belongs to the DODA-type extradiol aromatic ring-opening dioxygenase family.</text>
</comment>
<evidence type="ECO:0000313" key="8">
    <source>
        <dbReference type="Proteomes" id="UP000298246"/>
    </source>
</evidence>
<gene>
    <name evidence="7" type="ORF">B5M42_16185</name>
</gene>
<dbReference type="Proteomes" id="UP000298246">
    <property type="component" value="Unassembled WGS sequence"/>
</dbReference>
<organism evidence="7 8">
    <name type="scientific">Paenibacillus athensensis</name>
    <dbReference type="NCBI Taxonomy" id="1967502"/>
    <lineage>
        <taxon>Bacteria</taxon>
        <taxon>Bacillati</taxon>
        <taxon>Bacillota</taxon>
        <taxon>Bacilli</taxon>
        <taxon>Bacillales</taxon>
        <taxon>Paenibacillaceae</taxon>
        <taxon>Paenibacillus</taxon>
    </lineage>
</organism>
<name>A0A4Y8PYW9_9BACL</name>
<sequence>MIRPLFLSHGSPMLAIEDSPYTAFLAELGKKLAPKAVVVFTAHWESAVLTVSAHDDVYETIYDFGGFPDELYQVVYPARGSSKVADTVTERFRQAGITVRTDGSRGLDHGSWTLLSRLFPQADVPVVQISVHPHLPASEQYRIGQALQGLGVDDILVLGSGATVHNLRALHWGQKEPEPWAVQFDDWLVEQLQKPDLPALFDYEQAAPYGRQAVPRAEHFVPLLLAFGSGGGEEPAQVLHRSYDLGTLSYLSLQF</sequence>
<evidence type="ECO:0000259" key="6">
    <source>
        <dbReference type="Pfam" id="PF02900"/>
    </source>
</evidence>
<dbReference type="GO" id="GO:0008270">
    <property type="term" value="F:zinc ion binding"/>
    <property type="evidence" value="ECO:0007669"/>
    <property type="project" value="InterPro"/>
</dbReference>
<proteinExistence type="inferred from homology"/>
<dbReference type="SUPFAM" id="SSF53213">
    <property type="entry name" value="LigB-like"/>
    <property type="match status" value="1"/>
</dbReference>
<keyword evidence="8" id="KW-1185">Reference proteome</keyword>
<dbReference type="Pfam" id="PF02900">
    <property type="entry name" value="LigB"/>
    <property type="match status" value="1"/>
</dbReference>
<evidence type="ECO:0000256" key="3">
    <source>
        <dbReference type="ARBA" id="ARBA00022723"/>
    </source>
</evidence>